<dbReference type="Pfam" id="PF01973">
    <property type="entry name" value="MptE-like"/>
    <property type="match status" value="1"/>
</dbReference>
<organism evidence="2 3">
    <name type="scientific">Ferviditalea candida</name>
    <dbReference type="NCBI Taxonomy" id="3108399"/>
    <lineage>
        <taxon>Bacteria</taxon>
        <taxon>Bacillati</taxon>
        <taxon>Bacillota</taxon>
        <taxon>Bacilli</taxon>
        <taxon>Bacillales</taxon>
        <taxon>Paenibacillaceae</taxon>
        <taxon>Ferviditalea</taxon>
    </lineage>
</organism>
<evidence type="ECO:0000313" key="2">
    <source>
        <dbReference type="EMBL" id="MEB3102213.1"/>
    </source>
</evidence>
<dbReference type="Proteomes" id="UP001310386">
    <property type="component" value="Unassembled WGS sequence"/>
</dbReference>
<dbReference type="EMBL" id="JAYJLD010000014">
    <property type="protein sequence ID" value="MEB3102213.1"/>
    <property type="molecule type" value="Genomic_DNA"/>
</dbReference>
<comment type="caution">
    <text evidence="2">The sequence shown here is derived from an EMBL/GenBank/DDBJ whole genome shotgun (WGS) entry which is preliminary data.</text>
</comment>
<evidence type="ECO:0000259" key="1">
    <source>
        <dbReference type="Pfam" id="PF01973"/>
    </source>
</evidence>
<reference evidence="2" key="1">
    <citation type="submission" date="2023-12" db="EMBL/GenBank/DDBJ databases">
        <title>Fervidustalea candida gen. nov., sp. nov., a novel member of the family Paenibacillaceae isolated from a geothermal area.</title>
        <authorList>
            <person name="Li W.-J."/>
            <person name="Jiao J.-Y."/>
            <person name="Chen Y."/>
        </authorList>
    </citation>
    <scope>NUCLEOTIDE SEQUENCE</scope>
    <source>
        <strain evidence="2">SYSU GA230002</strain>
    </source>
</reference>
<protein>
    <submittedName>
        <fullName evidence="2">6-hydroxymethylpterin diphosphokinase MptE-like protein</fullName>
    </submittedName>
</protein>
<dbReference type="PANTHER" id="PTHR41786">
    <property type="entry name" value="MOTILITY ACCESSORY FACTOR MAF"/>
    <property type="match status" value="1"/>
</dbReference>
<gene>
    <name evidence="2" type="ORF">VF724_11120</name>
</gene>
<proteinExistence type="predicted"/>
<evidence type="ECO:0000313" key="3">
    <source>
        <dbReference type="Proteomes" id="UP001310386"/>
    </source>
</evidence>
<dbReference type="InterPro" id="IPR002826">
    <property type="entry name" value="MptE-like"/>
</dbReference>
<name>A0ABU5ZJ31_9BACL</name>
<dbReference type="RefSeq" id="WP_371754330.1">
    <property type="nucleotide sequence ID" value="NZ_JAYJLD010000014.1"/>
</dbReference>
<feature type="domain" description="6-hydroxymethylpterin diphosphokinase MptE-like" evidence="1">
    <location>
        <begin position="216"/>
        <end position="386"/>
    </location>
</feature>
<accession>A0ABU5ZJ31</accession>
<sequence>MTELAANPMNRQETFMKNLRLLPVPLKRQMQSIDSDDIWKVVDIVSSTTGYPICKVRKDGVPVHLNSIDPLTQAQRWSERLSLNKIRTLFIYGCGFGYPLLEVFKNLHQDNVIAVFERNIHIFAAMLHYFDLEPMIKTGRFVFFVGDFDDFSESFQKLISTLDLAFFTAPSIVFAPNSRIYKSEYLKIQEQVFERLRLQLFKIGNDHQDSLLGFHNMVENSETVLKNPYFSSLQDQFKNIPAFIIANGPSLDKQLPELKKIAGKGLILCCESAIVPLMKNGVVPDAICVLERNSRDYVFYFEQAEYPRNMALLAFSGADPRIFSSFAGPKIPVFRQEHSSQFVNRLIGDGSGLYGGTSVAHFAYEAAVFMGANPIVLVGQDLAYDTDGTTHSRQSIYSEERLKDIVEKLKSEPVIFVESNDGKQIATNKIWYEFKMIFEQMIAQTSQAAVINTTESGAKIQGTVCMKLADAIEQYCRNRPPFSLDALIRDNKANLDWTARKNKLRDLQAELKKYIAVYRALGKQAAQSMARCERWISLSEQADFSAVRQQLREVYENNFKEIFQFMSPHLHPQYFQTFFLYGCYRMNELGSLKTSFDMIAAIQIQYEVFDHFNSVCRSLASNLQIDCDKIVSMEFALE</sequence>
<dbReference type="PANTHER" id="PTHR41786:SF1">
    <property type="entry name" value="6-HYDROXYMETHYLPTERIN DIPHOSPHOKINASE MPTE-LIKE DOMAIN-CONTAINING PROTEIN"/>
    <property type="match status" value="1"/>
</dbReference>
<keyword evidence="3" id="KW-1185">Reference proteome</keyword>